<dbReference type="Proteomes" id="UP000887565">
    <property type="component" value="Unplaced"/>
</dbReference>
<protein>
    <submittedName>
        <fullName evidence="2">Uncharacterized protein</fullName>
    </submittedName>
</protein>
<organism evidence="1 2">
    <name type="scientific">Romanomermis culicivorax</name>
    <name type="common">Nematode worm</name>
    <dbReference type="NCBI Taxonomy" id="13658"/>
    <lineage>
        <taxon>Eukaryota</taxon>
        <taxon>Metazoa</taxon>
        <taxon>Ecdysozoa</taxon>
        <taxon>Nematoda</taxon>
        <taxon>Enoplea</taxon>
        <taxon>Dorylaimia</taxon>
        <taxon>Mermithida</taxon>
        <taxon>Mermithoidea</taxon>
        <taxon>Mermithidae</taxon>
        <taxon>Romanomermis</taxon>
    </lineage>
</organism>
<evidence type="ECO:0000313" key="2">
    <source>
        <dbReference type="WBParaSite" id="nRc.2.0.1.t21308-RA"/>
    </source>
</evidence>
<dbReference type="WBParaSite" id="nRc.2.0.1.t21308-RA">
    <property type="protein sequence ID" value="nRc.2.0.1.t21308-RA"/>
    <property type="gene ID" value="nRc.2.0.1.g21308"/>
</dbReference>
<keyword evidence="1" id="KW-1185">Reference proteome</keyword>
<sequence>MAQMIHLCKICDFYTVYGVASVMAASNFIGCLKNKGMIVRHSSVMWSIDDQRNMNDNARKGSAYMCRLLRSLRYGNLDPATDYWSGTKLLVVSSEPYWSKIRSASEIDNAMRGMAAEMTGTLLNFMMTKPFSLENQSRDLFGNYSKT</sequence>
<accession>A0A915J6E4</accession>
<name>A0A915J6E4_ROMCU</name>
<dbReference type="AlphaFoldDB" id="A0A915J6E4"/>
<reference evidence="2" key="1">
    <citation type="submission" date="2022-11" db="UniProtKB">
        <authorList>
            <consortium name="WormBaseParasite"/>
        </authorList>
    </citation>
    <scope>IDENTIFICATION</scope>
</reference>
<proteinExistence type="predicted"/>
<evidence type="ECO:0000313" key="1">
    <source>
        <dbReference type="Proteomes" id="UP000887565"/>
    </source>
</evidence>